<dbReference type="Proteomes" id="UP000016462">
    <property type="component" value="Unassembled WGS sequence"/>
</dbReference>
<keyword evidence="1" id="KW-0812">Transmembrane</keyword>
<proteinExistence type="predicted"/>
<comment type="caution">
    <text evidence="2">The sequence shown here is derived from an EMBL/GenBank/DDBJ whole genome shotgun (WGS) entry which is preliminary data.</text>
</comment>
<name>U1LMR9_9MICO</name>
<dbReference type="AlphaFoldDB" id="U1LMR9"/>
<feature type="transmembrane region" description="Helical" evidence="1">
    <location>
        <begin position="74"/>
        <end position="95"/>
    </location>
</feature>
<dbReference type="EMBL" id="ASHR01000030">
    <property type="protein sequence ID" value="ERG63644.1"/>
    <property type="molecule type" value="Genomic_DNA"/>
</dbReference>
<protein>
    <submittedName>
        <fullName evidence="2">Uncharacterized protein</fullName>
    </submittedName>
</protein>
<gene>
    <name evidence="2" type="ORF">L332_04140</name>
</gene>
<keyword evidence="3" id="KW-1185">Reference proteome</keyword>
<reference evidence="2 3" key="1">
    <citation type="journal article" date="2013" name="Genome Announc.">
        <title>First draft genome sequence from a member of the genus agrococcus, isolated from modern microbialites.</title>
        <authorList>
            <person name="White R.A.III."/>
            <person name="Grassa C.J."/>
            <person name="Suttle C.A."/>
        </authorList>
    </citation>
    <scope>NUCLEOTIDE SEQUENCE [LARGE SCALE GENOMIC DNA]</scope>
    <source>
        <strain evidence="2 3">RW1</strain>
    </source>
</reference>
<accession>U1LMR9</accession>
<sequence>MVLATTGLGAGVGAVTLLVLTILAGGVGASLEELVFWVAIAGWMLTLGAATGCAVGVAALVLRELARGDVPLAALRWVLGAVAAATTVLVLRWALSAESVPLLALLVVVGGALGWLVPRLTLATGTQR</sequence>
<organism evidence="2 3">
    <name type="scientific">Agrococcus pavilionensis RW1</name>
    <dbReference type="NCBI Taxonomy" id="1330458"/>
    <lineage>
        <taxon>Bacteria</taxon>
        <taxon>Bacillati</taxon>
        <taxon>Actinomycetota</taxon>
        <taxon>Actinomycetes</taxon>
        <taxon>Micrococcales</taxon>
        <taxon>Microbacteriaceae</taxon>
        <taxon>Agrococcus</taxon>
    </lineage>
</organism>
<feature type="transmembrane region" description="Helical" evidence="1">
    <location>
        <begin position="34"/>
        <end position="62"/>
    </location>
</feature>
<feature type="transmembrane region" description="Helical" evidence="1">
    <location>
        <begin position="101"/>
        <end position="122"/>
    </location>
</feature>
<evidence type="ECO:0000313" key="3">
    <source>
        <dbReference type="Proteomes" id="UP000016462"/>
    </source>
</evidence>
<evidence type="ECO:0000256" key="1">
    <source>
        <dbReference type="SAM" id="Phobius"/>
    </source>
</evidence>
<keyword evidence="1" id="KW-0472">Membrane</keyword>
<evidence type="ECO:0000313" key="2">
    <source>
        <dbReference type="EMBL" id="ERG63644.1"/>
    </source>
</evidence>
<keyword evidence="1" id="KW-1133">Transmembrane helix</keyword>